<reference evidence="2 3" key="1">
    <citation type="submission" date="2019-05" db="EMBL/GenBank/DDBJ databases">
        <title>Another draft genome of Portunus trituberculatus and its Hox gene families provides insights of decapod evolution.</title>
        <authorList>
            <person name="Jeong J.-H."/>
            <person name="Song I."/>
            <person name="Kim S."/>
            <person name="Choi T."/>
            <person name="Kim D."/>
            <person name="Ryu S."/>
            <person name="Kim W."/>
        </authorList>
    </citation>
    <scope>NUCLEOTIDE SEQUENCE [LARGE SCALE GENOMIC DNA]</scope>
    <source>
        <tissue evidence="2">Muscle</tissue>
    </source>
</reference>
<feature type="region of interest" description="Disordered" evidence="1">
    <location>
        <begin position="1"/>
        <end position="32"/>
    </location>
</feature>
<evidence type="ECO:0000313" key="3">
    <source>
        <dbReference type="Proteomes" id="UP000324222"/>
    </source>
</evidence>
<dbReference type="AlphaFoldDB" id="A0A5B7EV93"/>
<proteinExistence type="predicted"/>
<feature type="region of interest" description="Disordered" evidence="1">
    <location>
        <begin position="227"/>
        <end position="301"/>
    </location>
</feature>
<evidence type="ECO:0000313" key="2">
    <source>
        <dbReference type="EMBL" id="MPC38621.1"/>
    </source>
</evidence>
<organism evidence="2 3">
    <name type="scientific">Portunus trituberculatus</name>
    <name type="common">Swimming crab</name>
    <name type="synonym">Neptunus trituberculatus</name>
    <dbReference type="NCBI Taxonomy" id="210409"/>
    <lineage>
        <taxon>Eukaryota</taxon>
        <taxon>Metazoa</taxon>
        <taxon>Ecdysozoa</taxon>
        <taxon>Arthropoda</taxon>
        <taxon>Crustacea</taxon>
        <taxon>Multicrustacea</taxon>
        <taxon>Malacostraca</taxon>
        <taxon>Eumalacostraca</taxon>
        <taxon>Eucarida</taxon>
        <taxon>Decapoda</taxon>
        <taxon>Pleocyemata</taxon>
        <taxon>Brachyura</taxon>
        <taxon>Eubrachyura</taxon>
        <taxon>Portunoidea</taxon>
        <taxon>Portunidae</taxon>
        <taxon>Portuninae</taxon>
        <taxon>Portunus</taxon>
    </lineage>
</organism>
<dbReference type="Proteomes" id="UP000324222">
    <property type="component" value="Unassembled WGS sequence"/>
</dbReference>
<protein>
    <submittedName>
        <fullName evidence="2">Uncharacterized protein</fullName>
    </submittedName>
</protein>
<comment type="caution">
    <text evidence="2">The sequence shown here is derived from an EMBL/GenBank/DDBJ whole genome shotgun (WGS) entry which is preliminary data.</text>
</comment>
<dbReference type="OrthoDB" id="28697at2759"/>
<feature type="region of interest" description="Disordered" evidence="1">
    <location>
        <begin position="364"/>
        <end position="384"/>
    </location>
</feature>
<name>A0A5B7EV93_PORTR</name>
<accession>A0A5B7EV93</accession>
<keyword evidence="3" id="KW-1185">Reference proteome</keyword>
<dbReference type="EMBL" id="VSRR010004123">
    <property type="protein sequence ID" value="MPC38621.1"/>
    <property type="molecule type" value="Genomic_DNA"/>
</dbReference>
<feature type="compositionally biased region" description="Polar residues" evidence="1">
    <location>
        <begin position="233"/>
        <end position="251"/>
    </location>
</feature>
<sequence>MERESGPELTIYSARYASPPARPRPGYPALAHHAQTHHFHDFAAPPPPASGPISYPPRGPLLHVVGGQPFSGPLSLPQGSGYWRPTPRRHHHHHHTFPPYPLLPPPPPQRLHFHPHGHTSLPHLGLREPPPPPPPAGRWDEDPCFLRPNSPDMPCPHNPRAAAMDDFNSYGGSLASENIYEEIPENWRGSWARRSLVEEVMDEYERVRAGHRRVLSALNLDVETLIRPGGQDGTASPDSGLTISASDSSCEPNPIGYDHSRPRSPAHGDSGIGLSTKGNNSPKSSQNSADGSPKNKGRLVKCESMDIKEAFTRRPSGGRGRGLREKIGSVREKMERRWRFPNFSKKALSFNIVIVVSTQCVVPSPPPSSLVSSTQHSRSRCGAS</sequence>
<evidence type="ECO:0000256" key="1">
    <source>
        <dbReference type="SAM" id="MobiDB-lite"/>
    </source>
</evidence>
<gene>
    <name evidence="2" type="ORF">E2C01_032132</name>
</gene>
<feature type="compositionally biased region" description="Polar residues" evidence="1">
    <location>
        <begin position="276"/>
        <end position="290"/>
    </location>
</feature>